<gene>
    <name evidence="1" type="ORF">PCOR1329_LOCUS5279</name>
</gene>
<keyword evidence="2" id="KW-1185">Reference proteome</keyword>
<name>A0ABN9PRT6_9DINO</name>
<organism evidence="1 2">
    <name type="scientific">Prorocentrum cordatum</name>
    <dbReference type="NCBI Taxonomy" id="2364126"/>
    <lineage>
        <taxon>Eukaryota</taxon>
        <taxon>Sar</taxon>
        <taxon>Alveolata</taxon>
        <taxon>Dinophyceae</taxon>
        <taxon>Prorocentrales</taxon>
        <taxon>Prorocentraceae</taxon>
        <taxon>Prorocentrum</taxon>
    </lineage>
</organism>
<dbReference type="Proteomes" id="UP001189429">
    <property type="component" value="Unassembled WGS sequence"/>
</dbReference>
<evidence type="ECO:0000313" key="1">
    <source>
        <dbReference type="EMBL" id="CAK0795683.1"/>
    </source>
</evidence>
<evidence type="ECO:0000313" key="2">
    <source>
        <dbReference type="Proteomes" id="UP001189429"/>
    </source>
</evidence>
<proteinExistence type="predicted"/>
<dbReference type="EMBL" id="CAUYUJ010001391">
    <property type="protein sequence ID" value="CAK0795683.1"/>
    <property type="molecule type" value="Genomic_DNA"/>
</dbReference>
<feature type="non-terminal residue" evidence="1">
    <location>
        <position position="81"/>
    </location>
</feature>
<sequence length="81" mass="8837">FLLKQPLDFMDKPASLFVLCAGLRGSAAAADFCARRIHTLLLPKLSGRATVWYDFELVEALTETAKAMDDMLLDSPACFAG</sequence>
<accession>A0ABN9PRT6</accession>
<reference evidence="1" key="1">
    <citation type="submission" date="2023-10" db="EMBL/GenBank/DDBJ databases">
        <authorList>
            <person name="Chen Y."/>
            <person name="Shah S."/>
            <person name="Dougan E. K."/>
            <person name="Thang M."/>
            <person name="Chan C."/>
        </authorList>
    </citation>
    <scope>NUCLEOTIDE SEQUENCE [LARGE SCALE GENOMIC DNA]</scope>
</reference>
<comment type="caution">
    <text evidence="1">The sequence shown here is derived from an EMBL/GenBank/DDBJ whole genome shotgun (WGS) entry which is preliminary data.</text>
</comment>
<feature type="non-terminal residue" evidence="1">
    <location>
        <position position="1"/>
    </location>
</feature>
<protein>
    <submittedName>
        <fullName evidence="1">Uncharacterized protein</fullName>
    </submittedName>
</protein>